<dbReference type="InterPro" id="IPR002686">
    <property type="entry name" value="Transposase_17"/>
</dbReference>
<dbReference type="SMART" id="SM01321">
    <property type="entry name" value="Y1_Tnp"/>
    <property type="match status" value="1"/>
</dbReference>
<dbReference type="PANTHER" id="PTHR34322">
    <property type="entry name" value="TRANSPOSASE, Y1_TNP DOMAIN-CONTAINING"/>
    <property type="match status" value="1"/>
</dbReference>
<dbReference type="GO" id="GO:0004803">
    <property type="term" value="F:transposase activity"/>
    <property type="evidence" value="ECO:0007669"/>
    <property type="project" value="InterPro"/>
</dbReference>
<proteinExistence type="predicted"/>
<sequence length="199" mass="23732">MPNARQDEIQWLAGHYYHLYNRGARRVTIFREEQNYRFVLTRINEYCTALALTLIAYVLMPNHYHFLVRQDKEVPAGLLPQRVFNSYSKAYNQRYQHSGTLFEGRYKAIPVADDAYLRRLCHYIHANPVKDGIVQQLDVWPFSNYLDWVGKRPGKLVDHHFVQEYFGSATHYEASLNVFIQQQRYLDKHFDSLNWQDRG</sequence>
<dbReference type="GO" id="GO:0003677">
    <property type="term" value="F:DNA binding"/>
    <property type="evidence" value="ECO:0007669"/>
    <property type="project" value="InterPro"/>
</dbReference>
<dbReference type="PANTHER" id="PTHR34322:SF2">
    <property type="entry name" value="TRANSPOSASE IS200-LIKE DOMAIN-CONTAINING PROTEIN"/>
    <property type="match status" value="1"/>
</dbReference>
<evidence type="ECO:0000259" key="1">
    <source>
        <dbReference type="SMART" id="SM01321"/>
    </source>
</evidence>
<accession>L7VVG5</accession>
<reference evidence="2" key="1">
    <citation type="submission" date="2012-09" db="EMBL/GenBank/DDBJ databases">
        <title>Metagenomic Characterization of a Microbial Community in Wastewater Detects High Levels of Antibiotic Resistance.</title>
        <authorList>
            <person name="Abrams M."/>
            <person name="Caldwell A."/>
            <person name="Vandaei E."/>
            <person name="Lee W."/>
            <person name="Perrott J."/>
            <person name="Khan S.Y."/>
            <person name="Ta J."/>
            <person name="Romero D."/>
            <person name="Nguyen V."/>
            <person name="Pourmand N."/>
            <person name="Ouverney C.C."/>
        </authorList>
    </citation>
    <scope>NUCLEOTIDE SEQUENCE</scope>
</reference>
<dbReference type="EMBL" id="JX649874">
    <property type="protein sequence ID" value="AGC71494.1"/>
    <property type="molecule type" value="Genomic_DNA"/>
</dbReference>
<name>L7VVG5_9BACT</name>
<feature type="domain" description="Transposase IS200-like" evidence="1">
    <location>
        <begin position="12"/>
        <end position="127"/>
    </location>
</feature>
<dbReference type="AlphaFoldDB" id="L7VVG5"/>
<organism evidence="2">
    <name type="scientific">uncultured bacterium A1Q1_fos_1880</name>
    <dbReference type="NCBI Taxonomy" id="1256556"/>
    <lineage>
        <taxon>Bacteria</taxon>
        <taxon>environmental samples</taxon>
    </lineage>
</organism>
<dbReference type="Pfam" id="PF01797">
    <property type="entry name" value="Y1_Tnp"/>
    <property type="match status" value="1"/>
</dbReference>
<evidence type="ECO:0000313" key="2">
    <source>
        <dbReference type="EMBL" id="AGC71494.1"/>
    </source>
</evidence>
<dbReference type="InterPro" id="IPR036515">
    <property type="entry name" value="Transposase_17_sf"/>
</dbReference>
<dbReference type="GO" id="GO:0006313">
    <property type="term" value="P:DNA transposition"/>
    <property type="evidence" value="ECO:0007669"/>
    <property type="project" value="InterPro"/>
</dbReference>
<protein>
    <recommendedName>
        <fullName evidence="1">Transposase IS200-like domain-containing protein</fullName>
    </recommendedName>
</protein>
<dbReference type="SUPFAM" id="SSF143422">
    <property type="entry name" value="Transposase IS200-like"/>
    <property type="match status" value="1"/>
</dbReference>
<dbReference type="Gene3D" id="3.30.70.1290">
    <property type="entry name" value="Transposase IS200-like"/>
    <property type="match status" value="1"/>
</dbReference>